<gene>
    <name evidence="8" type="ORF">SULPSESMR1_04010</name>
</gene>
<accession>A0A221K7H7</accession>
<evidence type="ECO:0000256" key="3">
    <source>
        <dbReference type="ARBA" id="ARBA00022692"/>
    </source>
</evidence>
<feature type="transmembrane region" description="Helical" evidence="6">
    <location>
        <begin position="6"/>
        <end position="29"/>
    </location>
</feature>
<dbReference type="STRING" id="1402135.SAMN05444149_102380"/>
<dbReference type="PANTHER" id="PTHR35007:SF2">
    <property type="entry name" value="PILUS ASSEMBLE PROTEIN"/>
    <property type="match status" value="1"/>
</dbReference>
<sequence length="320" mass="35490">MFDLPPLLVQFAVGVPALILVQLGVLHMIDRHARVARINRSLGRMPARRASQRQSILQRIAQVFRRLATITLERVSVMRGGEAEISAELLRTAGFRSRDAVLVHAFLKLVLPIAGALLTVLWFLVARSDTPTSGLVVVIWSCGIALALSKAPDIVLTHIRNRRFKQVRKSFPDMLELLVIASESGLSANPSLSRVANEIRMFCPPLAFELQQLVIELSILPSRDDAWRNFSTRLPLTEITIFSNALMQAERYGTPFAGAMRTLMRDERAGRLLKIEEQAGRAPALMTMPLILFIMPPLFIVLIGPAVLSILDNIMEGGFG</sequence>
<keyword evidence="5 6" id="KW-0472">Membrane</keyword>
<dbReference type="OrthoDB" id="9810662at2"/>
<evidence type="ECO:0000256" key="4">
    <source>
        <dbReference type="ARBA" id="ARBA00022989"/>
    </source>
</evidence>
<dbReference type="AlphaFoldDB" id="A0A221K7H7"/>
<dbReference type="Pfam" id="PF00482">
    <property type="entry name" value="T2SSF"/>
    <property type="match status" value="1"/>
</dbReference>
<keyword evidence="2" id="KW-1003">Cell membrane</keyword>
<dbReference type="GO" id="GO:0005886">
    <property type="term" value="C:plasma membrane"/>
    <property type="evidence" value="ECO:0007669"/>
    <property type="project" value="UniProtKB-SubCell"/>
</dbReference>
<dbReference type="EMBL" id="CP022417">
    <property type="protein sequence ID" value="ASM74929.1"/>
    <property type="molecule type" value="Genomic_DNA"/>
</dbReference>
<name>A0A221K7H7_9RHOB</name>
<feature type="transmembrane region" description="Helical" evidence="6">
    <location>
        <begin position="290"/>
        <end position="311"/>
    </location>
</feature>
<proteinExistence type="predicted"/>
<feature type="domain" description="Type II secretion system protein GspF" evidence="7">
    <location>
        <begin position="175"/>
        <end position="303"/>
    </location>
</feature>
<evidence type="ECO:0000313" key="8">
    <source>
        <dbReference type="EMBL" id="ASM74929.1"/>
    </source>
</evidence>
<keyword evidence="4 6" id="KW-1133">Transmembrane helix</keyword>
<keyword evidence="8" id="KW-0614">Plasmid</keyword>
<dbReference type="PANTHER" id="PTHR35007">
    <property type="entry name" value="INTEGRAL MEMBRANE PROTEIN-RELATED"/>
    <property type="match status" value="1"/>
</dbReference>
<feature type="transmembrane region" description="Helical" evidence="6">
    <location>
        <begin position="101"/>
        <end position="125"/>
    </location>
</feature>
<evidence type="ECO:0000256" key="2">
    <source>
        <dbReference type="ARBA" id="ARBA00022475"/>
    </source>
</evidence>
<protein>
    <submittedName>
        <fullName evidence="8">Type II secretion system (T2SS), protein F</fullName>
    </submittedName>
</protein>
<feature type="transmembrane region" description="Helical" evidence="6">
    <location>
        <begin position="137"/>
        <end position="159"/>
    </location>
</feature>
<keyword evidence="9" id="KW-1185">Reference proteome</keyword>
<dbReference type="KEGG" id="spse:SULPSESMR1_04010"/>
<evidence type="ECO:0000256" key="5">
    <source>
        <dbReference type="ARBA" id="ARBA00023136"/>
    </source>
</evidence>
<comment type="subcellular location">
    <subcellularLocation>
        <location evidence="1">Cell membrane</location>
        <topology evidence="1">Multi-pass membrane protein</topology>
    </subcellularLocation>
</comment>
<evidence type="ECO:0000259" key="7">
    <source>
        <dbReference type="Pfam" id="PF00482"/>
    </source>
</evidence>
<organism evidence="8 9">
    <name type="scientific">Pseudosulfitobacter pseudonitzschiae</name>
    <dbReference type="NCBI Taxonomy" id="1402135"/>
    <lineage>
        <taxon>Bacteria</taxon>
        <taxon>Pseudomonadati</taxon>
        <taxon>Pseudomonadota</taxon>
        <taxon>Alphaproteobacteria</taxon>
        <taxon>Rhodobacterales</taxon>
        <taxon>Roseobacteraceae</taxon>
        <taxon>Pseudosulfitobacter</taxon>
    </lineage>
</organism>
<keyword evidence="3 6" id="KW-0812">Transmembrane</keyword>
<evidence type="ECO:0000256" key="6">
    <source>
        <dbReference type="SAM" id="Phobius"/>
    </source>
</evidence>
<reference evidence="8 9" key="1">
    <citation type="submission" date="2017-07" db="EMBL/GenBank/DDBJ databases">
        <title>Genome Sequence of Sulfitobacter pseudonitzschiae Strain SMR1 Isolated from a culture of the Diatom Skeletonema marinoi.</title>
        <authorList>
            <person name="Topel M."/>
            <person name="Pinder M.I.M."/>
            <person name="Johansson O.N."/>
            <person name="Kourtchenko O."/>
            <person name="Godhe A."/>
            <person name="Clarke A.K."/>
        </authorList>
    </citation>
    <scope>NUCLEOTIDE SEQUENCE [LARGE SCALE GENOMIC DNA]</scope>
    <source>
        <strain evidence="8 9">SMR1</strain>
        <plasmid evidence="8 9">pSMR1-2</plasmid>
    </source>
</reference>
<dbReference type="InterPro" id="IPR018076">
    <property type="entry name" value="T2SS_GspF_dom"/>
</dbReference>
<dbReference type="Proteomes" id="UP000199754">
    <property type="component" value="Plasmid pSMR1-2"/>
</dbReference>
<evidence type="ECO:0000256" key="1">
    <source>
        <dbReference type="ARBA" id="ARBA00004651"/>
    </source>
</evidence>
<evidence type="ECO:0000313" key="9">
    <source>
        <dbReference type="Proteomes" id="UP000199754"/>
    </source>
</evidence>
<geneLocation type="plasmid" evidence="8 9">
    <name>pSMR1-2</name>
</geneLocation>